<accession>A0A9P8PVY9</accession>
<evidence type="ECO:0000313" key="8">
    <source>
        <dbReference type="EMBL" id="KAH3678585.1"/>
    </source>
</evidence>
<feature type="region of interest" description="Disordered" evidence="4">
    <location>
        <begin position="441"/>
        <end position="462"/>
    </location>
</feature>
<comment type="caution">
    <text evidence="8">The sequence shown here is derived from an EMBL/GenBank/DDBJ whole genome shotgun (WGS) entry which is preliminary data.</text>
</comment>
<organism evidence="8 9">
    <name type="scientific">Ogataea polymorpha</name>
    <dbReference type="NCBI Taxonomy" id="460523"/>
    <lineage>
        <taxon>Eukaryota</taxon>
        <taxon>Fungi</taxon>
        <taxon>Dikarya</taxon>
        <taxon>Ascomycota</taxon>
        <taxon>Saccharomycotina</taxon>
        <taxon>Pichiomycetes</taxon>
        <taxon>Pichiales</taxon>
        <taxon>Pichiaceae</taxon>
        <taxon>Ogataea</taxon>
    </lineage>
</organism>
<dbReference type="Gene3D" id="2.130.10.10">
    <property type="entry name" value="YVTN repeat-like/Quinoprotein amine dehydrogenase"/>
    <property type="match status" value="2"/>
</dbReference>
<dbReference type="PANTHER" id="PTHR10644">
    <property type="entry name" value="DNA REPAIR/RNA PROCESSING CPSF FAMILY"/>
    <property type="match status" value="1"/>
</dbReference>
<dbReference type="Pfam" id="PF03178">
    <property type="entry name" value="CPSF_A"/>
    <property type="match status" value="1"/>
</dbReference>
<name>A0A9P8PVY9_9ASCO</name>
<dbReference type="GO" id="GO:0006397">
    <property type="term" value="P:mRNA processing"/>
    <property type="evidence" value="ECO:0007669"/>
    <property type="project" value="UniProtKB-KW"/>
</dbReference>
<reference evidence="8" key="1">
    <citation type="journal article" date="2021" name="Open Biol.">
        <title>Shared evolutionary footprints suggest mitochondrial oxidative damage underlies multiple complex I losses in fungi.</title>
        <authorList>
            <person name="Schikora-Tamarit M.A."/>
            <person name="Marcet-Houben M."/>
            <person name="Nosek J."/>
            <person name="Gabaldon T."/>
        </authorList>
    </citation>
    <scope>NUCLEOTIDE SEQUENCE</scope>
    <source>
        <strain evidence="8">NCAIM Y.01608</strain>
    </source>
</reference>
<evidence type="ECO:0000259" key="6">
    <source>
        <dbReference type="Pfam" id="PF10433"/>
    </source>
</evidence>
<dbReference type="InterPro" id="IPR004871">
    <property type="entry name" value="RSE1/DDB1/CPSF1_C"/>
</dbReference>
<proteinExistence type="predicted"/>
<sequence length="1344" mass="152431">MNTFHQFVDPTTCLGSTYCNFVSPTSHNLAVSKGNMLQIFEIVELELQDGDDDEGDDEINQVLGESESFLGDALMTNLIQELRYKLQLIGEYRLNGQIINIDKFRSNENESLDYLIVSTKLAKLSVIKWDSQLHAISTVSLHYYDTALDALTVEKLGKTSVQHRTDPNSLCTCLRLNELFTFLPFYKEYLEEEELKDDAEEAKDIKKRKKLFTESFILNASSLHPDIKNIVDYQFLHSYRDPTMAILYAPETMTWAGHLPKAKDTLKVIVLSLDLENKKASTIMELTNLPFDVDYIYPLESPTNGFLLVGSNEIIHVNSLGSMRGIYTNEYFTDISNLKLKDQSSLGLMLENSRVGLVKEDQVLIITESSDFYQLNFEKIGGNSTITGLQKVELSNYKGITVNHPIMITSVPSLDLFFVCCQGGDSLLIRISSKSGVLLQETKEQNGSSKETKDDDDWLYDEEDQKSHKSSLVNSQFKKMDSILNCGPLVDFTLGRVSIEQKIMGLPNPNYNEDVLVAACGVGPNSCACVYSPTIKPIVKSTLKFSNVDKVWTLTNKSGFTRYLITTDFTNFKTEVFQVNKNYKNLYSKDFNNKQYTLQFGTITTDSENRIVQVTPYKVTVFTFKFQEVVALEYDFEINSTFIYGNYIVVIMKSGELDILEFKGDKLEKLDLPALLNYLIFTNGWICESSLLNHIGSGAVKRDSEGTPVGGTENSKSEILFWLVTADNRLLVFQKDHKEKVFEFTDIHKFPELLTLNPMDVNYEADVDPIIKQIMFTKLGNSSSSKDYLVALTFGGEVLIYETFFDPIERTYKLMKINEMCQFPIVGAPDNSYAHATKIERYLISVSNFQGYKAVLVTGASAFVILKEYNSIPRMLQFTKRSSLYFAEYNTDKCPNGVISIDETKACRICQLDSSYTYSNRLPIAKYKIGDKTINKISYHSLSNTYIISTLEEGPYNPVDEDGEPLPGLRDDRKLKSTSLKGTVHLVSPANWTIIDTVELEDNEYVTSIEVIELKVSETIATKTVVLIGTARCRNEDLATHGSWKIYEVIDIVPEPGRPEAKNRLKMITSETARGPVLSICNVSGRFAIVQGQRMLVRTLQKDDNVAPVAFTDTSIYSKEVKTFKNLVLIGDSFQSVSLYGFDATPYRMLHFGKDEQNVELRAADFLVHDGNLHILVADEDSVFHLLQYDPYDGNSMKGLKLLRRSLLRSNALTTKMISVARARSLFSMVSTLNHEDDLGYEIIGSNIDGSFYKVMPVNEYQYRRLYSIQNYLYDKELHWLGLNPKSNAIGGLTELMPSIKRLFIELNMFHRFIGFNNDRKKQIMQKLGKNSYAEVYKDIISLQ</sequence>
<gene>
    <name evidence="8" type="ORF">OGATHE_000135</name>
</gene>
<reference evidence="8" key="2">
    <citation type="submission" date="2021-01" db="EMBL/GenBank/DDBJ databases">
        <authorList>
            <person name="Schikora-Tamarit M.A."/>
        </authorList>
    </citation>
    <scope>NUCLEOTIDE SEQUENCE</scope>
    <source>
        <strain evidence="8">NCAIM Y.01608</strain>
    </source>
</reference>
<dbReference type="Pfam" id="PF23726">
    <property type="entry name" value="Beta-prop_RSE1_2nd"/>
    <property type="match status" value="1"/>
</dbReference>
<dbReference type="InterPro" id="IPR050358">
    <property type="entry name" value="RSE1/DDB1/CFT1"/>
</dbReference>
<evidence type="ECO:0000256" key="4">
    <source>
        <dbReference type="SAM" id="MobiDB-lite"/>
    </source>
</evidence>
<dbReference type="GO" id="GO:0005634">
    <property type="term" value="C:nucleus"/>
    <property type="evidence" value="ECO:0007669"/>
    <property type="project" value="UniProtKB-SubCell"/>
</dbReference>
<dbReference type="Proteomes" id="UP000788993">
    <property type="component" value="Unassembled WGS sequence"/>
</dbReference>
<dbReference type="InterPro" id="IPR018846">
    <property type="entry name" value="Beta-prop_RSE1/DDB1/CPSF1_1st"/>
</dbReference>
<dbReference type="GO" id="GO:0003676">
    <property type="term" value="F:nucleic acid binding"/>
    <property type="evidence" value="ECO:0007669"/>
    <property type="project" value="InterPro"/>
</dbReference>
<protein>
    <recommendedName>
        <fullName evidence="10">Cleavage/polyadenylation specificity factor A subunit C-terminal domain-containing protein</fullName>
    </recommendedName>
</protein>
<evidence type="ECO:0000256" key="1">
    <source>
        <dbReference type="ARBA" id="ARBA00004123"/>
    </source>
</evidence>
<evidence type="ECO:0000313" key="9">
    <source>
        <dbReference type="Proteomes" id="UP000788993"/>
    </source>
</evidence>
<evidence type="ECO:0000259" key="5">
    <source>
        <dbReference type="Pfam" id="PF03178"/>
    </source>
</evidence>
<evidence type="ECO:0008006" key="10">
    <source>
        <dbReference type="Google" id="ProtNLM"/>
    </source>
</evidence>
<evidence type="ECO:0000256" key="3">
    <source>
        <dbReference type="ARBA" id="ARBA00023242"/>
    </source>
</evidence>
<feature type="domain" description="RSE1/DDB1/CPSF1 second beta-propeller" evidence="7">
    <location>
        <begin position="540"/>
        <end position="912"/>
    </location>
</feature>
<feature type="domain" description="RSE1/DDB1/CPSF1 first beta-propeller" evidence="6">
    <location>
        <begin position="85"/>
        <end position="443"/>
    </location>
</feature>
<comment type="subcellular location">
    <subcellularLocation>
        <location evidence="1">Nucleus</location>
    </subcellularLocation>
</comment>
<evidence type="ECO:0000256" key="2">
    <source>
        <dbReference type="ARBA" id="ARBA00022664"/>
    </source>
</evidence>
<evidence type="ECO:0000259" key="7">
    <source>
        <dbReference type="Pfam" id="PF23726"/>
    </source>
</evidence>
<dbReference type="EMBL" id="JAEUBD010000014">
    <property type="protein sequence ID" value="KAH3678585.1"/>
    <property type="molecule type" value="Genomic_DNA"/>
</dbReference>
<keyword evidence="3" id="KW-0539">Nucleus</keyword>
<feature type="domain" description="RSE1/DDB1/CPSF1 C-terminal" evidence="5">
    <location>
        <begin position="982"/>
        <end position="1287"/>
    </location>
</feature>
<dbReference type="Pfam" id="PF10433">
    <property type="entry name" value="Beta-prop_RSE1_1st"/>
    <property type="match status" value="1"/>
</dbReference>
<dbReference type="InterPro" id="IPR058543">
    <property type="entry name" value="Beta-prop_RSE1/DDB1/CPSF1_2nd"/>
</dbReference>
<dbReference type="InterPro" id="IPR015943">
    <property type="entry name" value="WD40/YVTN_repeat-like_dom_sf"/>
</dbReference>
<keyword evidence="2" id="KW-0507">mRNA processing</keyword>
<keyword evidence="9" id="KW-1185">Reference proteome</keyword>